<dbReference type="Proteomes" id="UP000181969">
    <property type="component" value="Unassembled WGS sequence"/>
</dbReference>
<dbReference type="Proteomes" id="UP001157396">
    <property type="component" value="Unassembled WGS sequence"/>
</dbReference>
<comment type="similarity">
    <text evidence="1">Belongs to the FemABX family.</text>
</comment>
<dbReference type="GeneID" id="61074645"/>
<dbReference type="PANTHER" id="PTHR36174">
    <property type="entry name" value="LIPID II:GLYCINE GLYCYLTRANSFERASE"/>
    <property type="match status" value="1"/>
</dbReference>
<dbReference type="PANTHER" id="PTHR36174:SF2">
    <property type="entry name" value="AMINOACYLTRANSFERASE FEMA"/>
    <property type="match status" value="1"/>
</dbReference>
<dbReference type="RefSeq" id="WP_004258612.1">
    <property type="nucleotide sequence ID" value="NZ_AP026069.1"/>
</dbReference>
<evidence type="ECO:0000313" key="10">
    <source>
        <dbReference type="Proteomes" id="UP000181969"/>
    </source>
</evidence>
<keyword evidence="2" id="KW-0963">Cytoplasm</keyword>
<evidence type="ECO:0000256" key="3">
    <source>
        <dbReference type="ARBA" id="ARBA00022679"/>
    </source>
</evidence>
<keyword evidence="7" id="KW-0961">Cell wall biogenesis/degradation</keyword>
<keyword evidence="4" id="KW-0133">Cell shape</keyword>
<keyword evidence="5" id="KW-0573">Peptidoglycan synthesis</keyword>
<dbReference type="InterPro" id="IPR016181">
    <property type="entry name" value="Acyl_CoA_acyltransferase"/>
</dbReference>
<dbReference type="GO" id="GO:0009252">
    <property type="term" value="P:peptidoglycan biosynthetic process"/>
    <property type="evidence" value="ECO:0007669"/>
    <property type="project" value="UniProtKB-KW"/>
</dbReference>
<accession>A0A1I4HD31</accession>
<dbReference type="EMBL" id="FOTJ01000008">
    <property type="protein sequence ID" value="SFL40209.1"/>
    <property type="molecule type" value="Genomic_DNA"/>
</dbReference>
<dbReference type="GO" id="GO:0071555">
    <property type="term" value="P:cell wall organization"/>
    <property type="evidence" value="ECO:0007669"/>
    <property type="project" value="UniProtKB-KW"/>
</dbReference>
<evidence type="ECO:0000313" key="8">
    <source>
        <dbReference type="EMBL" id="MDH7960162.1"/>
    </source>
</evidence>
<keyword evidence="3" id="KW-0808">Transferase</keyword>
<evidence type="ECO:0000256" key="6">
    <source>
        <dbReference type="ARBA" id="ARBA00023315"/>
    </source>
</evidence>
<evidence type="ECO:0000256" key="5">
    <source>
        <dbReference type="ARBA" id="ARBA00022984"/>
    </source>
</evidence>
<dbReference type="SUPFAM" id="SSF55729">
    <property type="entry name" value="Acyl-CoA N-acyltransferases (Nat)"/>
    <property type="match status" value="2"/>
</dbReference>
<dbReference type="EMBL" id="JARYTV010000005">
    <property type="protein sequence ID" value="MDH7960162.1"/>
    <property type="molecule type" value="Genomic_DNA"/>
</dbReference>
<dbReference type="Pfam" id="PF02388">
    <property type="entry name" value="FemAB"/>
    <property type="match status" value="1"/>
</dbReference>
<dbReference type="Gene3D" id="3.40.630.30">
    <property type="match status" value="2"/>
</dbReference>
<reference evidence="8" key="2">
    <citation type="submission" date="2023-04" db="EMBL/GenBank/DDBJ databases">
        <title>Genomic analysis of Lactococcus garvieae isolates.</title>
        <authorList>
            <person name="Zhanghang C."/>
        </authorList>
    </citation>
    <scope>NUCLEOTIDE SEQUENCE</scope>
    <source>
        <strain evidence="8">ZB-1</strain>
    </source>
</reference>
<evidence type="ECO:0000313" key="9">
    <source>
        <dbReference type="EMBL" id="SFL40209.1"/>
    </source>
</evidence>
<reference evidence="9 10" key="1">
    <citation type="submission" date="2016-10" db="EMBL/GenBank/DDBJ databases">
        <authorList>
            <person name="de Groot N.N."/>
        </authorList>
    </citation>
    <scope>NUCLEOTIDE SEQUENCE [LARGE SCALE GENOMIC DNA]</scope>
    <source>
        <strain evidence="9 10">M79</strain>
    </source>
</reference>
<protein>
    <submittedName>
        <fullName evidence="9">Alanine adding enzyme</fullName>
    </submittedName>
    <submittedName>
        <fullName evidence="8">Peptidoglycan bridge formation glycyltransferase FemA/FemB family protein</fullName>
    </submittedName>
</protein>
<dbReference type="InterPro" id="IPR050644">
    <property type="entry name" value="PG_Glycine_Bridge_Synth"/>
</dbReference>
<proteinExistence type="inferred from homology"/>
<dbReference type="GO" id="GO:0016755">
    <property type="term" value="F:aminoacyltransferase activity"/>
    <property type="evidence" value="ECO:0007669"/>
    <property type="project" value="InterPro"/>
</dbReference>
<dbReference type="InterPro" id="IPR003447">
    <property type="entry name" value="FEMABX"/>
</dbReference>
<evidence type="ECO:0000256" key="4">
    <source>
        <dbReference type="ARBA" id="ARBA00022960"/>
    </source>
</evidence>
<evidence type="ECO:0000256" key="2">
    <source>
        <dbReference type="ARBA" id="ARBA00022490"/>
    </source>
</evidence>
<sequence length="348" mass="39738">MEFLEISQEQFTAFAAEKTESFLQTPQMAEMLEKRGYKPIFLAVKVNDQIKMAALMTSVSVSGGAKLEINFGPIGNFDQMVFNCFIQELKKYAKNQQALEVKIRPAVNYMVYDSKGQELQEANEAFISEMKKLGLTYNGRHVGYEEQDAVAEWQYIKDLSEIDSEEELLKSYNSNAKRNVKKAIKNEVTVKRATYEELFEVERLIGNTGEKRHFATKDLAYYQELYKAFGNKIEFLITYKDETAIAAGVFIEVNQEFLYLYGGSDGAYGKLGGPFLMQHTAMLHAIERQMKTYNFYGISGNFDGSDGVLKFKQNFGGYITQKVGEFAYYPQPVKYKLIQGMKKILGRV</sequence>
<gene>
    <name evidence="8" type="ORF">QHR29_06730</name>
    <name evidence="9" type="ORF">SAMN05216438_10850</name>
</gene>
<dbReference type="GO" id="GO:0008360">
    <property type="term" value="P:regulation of cell shape"/>
    <property type="evidence" value="ECO:0007669"/>
    <property type="project" value="UniProtKB-KW"/>
</dbReference>
<dbReference type="OrthoDB" id="2303924at2"/>
<evidence type="ECO:0000256" key="7">
    <source>
        <dbReference type="ARBA" id="ARBA00023316"/>
    </source>
</evidence>
<dbReference type="PROSITE" id="PS51191">
    <property type="entry name" value="FEMABX"/>
    <property type="match status" value="1"/>
</dbReference>
<name>A0A1I4HD31_9LACT</name>
<evidence type="ECO:0000256" key="1">
    <source>
        <dbReference type="ARBA" id="ARBA00009943"/>
    </source>
</evidence>
<dbReference type="AlphaFoldDB" id="A0A1I4HD31"/>
<organism evidence="9 10">
    <name type="scientific">Lactococcus garvieae</name>
    <dbReference type="NCBI Taxonomy" id="1363"/>
    <lineage>
        <taxon>Bacteria</taxon>
        <taxon>Bacillati</taxon>
        <taxon>Bacillota</taxon>
        <taxon>Bacilli</taxon>
        <taxon>Lactobacillales</taxon>
        <taxon>Streptococcaceae</taxon>
        <taxon>Lactococcus</taxon>
    </lineage>
</organism>
<keyword evidence="6" id="KW-0012">Acyltransferase</keyword>